<dbReference type="Gene3D" id="3.30.420.10">
    <property type="entry name" value="Ribonuclease H-like superfamily/Ribonuclease H"/>
    <property type="match status" value="1"/>
</dbReference>
<dbReference type="InterPro" id="IPR009057">
    <property type="entry name" value="Homeodomain-like_sf"/>
</dbReference>
<reference evidence="2" key="1">
    <citation type="submission" date="2022-01" db="EMBL/GenBank/DDBJ databases">
        <title>Genome Sequence Resource for Two Populations of Ditylenchus destructor, the Migratory Endoparasitic Phytonematode.</title>
        <authorList>
            <person name="Zhang H."/>
            <person name="Lin R."/>
            <person name="Xie B."/>
        </authorList>
    </citation>
    <scope>NUCLEOTIDE SEQUENCE</scope>
    <source>
        <strain evidence="2">BazhouSP</strain>
    </source>
</reference>
<dbReference type="InterPro" id="IPR036388">
    <property type="entry name" value="WH-like_DNA-bd_sf"/>
</dbReference>
<evidence type="ECO:0000313" key="2">
    <source>
        <dbReference type="EMBL" id="KAI1705902.1"/>
    </source>
</evidence>
<name>A0AAD4MTR6_9BILA</name>
<dbReference type="GO" id="GO:0005634">
    <property type="term" value="C:nucleus"/>
    <property type="evidence" value="ECO:0007669"/>
    <property type="project" value="UniProtKB-SubCell"/>
</dbReference>
<dbReference type="EMBL" id="JAKKPZ010000052">
    <property type="protein sequence ID" value="KAI1705902.1"/>
    <property type="molecule type" value="Genomic_DNA"/>
</dbReference>
<evidence type="ECO:0000256" key="1">
    <source>
        <dbReference type="ARBA" id="ARBA00004123"/>
    </source>
</evidence>
<organism evidence="2 3">
    <name type="scientific">Ditylenchus destructor</name>
    <dbReference type="NCBI Taxonomy" id="166010"/>
    <lineage>
        <taxon>Eukaryota</taxon>
        <taxon>Metazoa</taxon>
        <taxon>Ecdysozoa</taxon>
        <taxon>Nematoda</taxon>
        <taxon>Chromadorea</taxon>
        <taxon>Rhabditida</taxon>
        <taxon>Tylenchina</taxon>
        <taxon>Tylenchomorpha</taxon>
        <taxon>Sphaerularioidea</taxon>
        <taxon>Anguinidae</taxon>
        <taxon>Anguininae</taxon>
        <taxon>Ditylenchus</taxon>
    </lineage>
</organism>
<proteinExistence type="predicted"/>
<dbReference type="AlphaFoldDB" id="A0AAD4MTR6"/>
<accession>A0AAD4MTR6</accession>
<dbReference type="SUPFAM" id="SSF46689">
    <property type="entry name" value="Homeodomain-like"/>
    <property type="match status" value="1"/>
</dbReference>
<dbReference type="InterPro" id="IPR036397">
    <property type="entry name" value="RNaseH_sf"/>
</dbReference>
<dbReference type="GO" id="GO:0003676">
    <property type="term" value="F:nucleic acid binding"/>
    <property type="evidence" value="ECO:0007669"/>
    <property type="project" value="InterPro"/>
</dbReference>
<dbReference type="PANTHER" id="PTHR46068">
    <property type="entry name" value="PROTEIN CBG27172"/>
    <property type="match status" value="1"/>
</dbReference>
<sequence length="276" mass="31109">MSSKRAAIIELYKHGQGVSNIARLLKMHKQSVIKAVSRFKELGTLEDRPRSGRPPDEGLNKQNTRIIAATREEANAYGRLVERSQFPKTLMVWGGICWNGKTPLVIFEPRENVNAKNYKEKVLLPLKLNLSLRGTEGGEPILWSGAERPTFLPGINHKILGQDFRVKRGQPTKGTKKKIIAALEQNLPHLPEENDLSDQDYEDFHPQNGVCNEDEIGGNIQELRLVEAMAGAKQGRNLWPGVQCLGSYAFEINEEETRRNPESEYARAIDQECVRS</sequence>
<protein>
    <submittedName>
        <fullName evidence="2">Winged helix-turn helix domain-containing protein</fullName>
    </submittedName>
</protein>
<dbReference type="Proteomes" id="UP001201812">
    <property type="component" value="Unassembled WGS sequence"/>
</dbReference>
<keyword evidence="3" id="KW-1185">Reference proteome</keyword>
<dbReference type="Pfam" id="PF13551">
    <property type="entry name" value="HTH_29"/>
    <property type="match status" value="1"/>
</dbReference>
<comment type="caution">
    <text evidence="2">The sequence shown here is derived from an EMBL/GenBank/DDBJ whole genome shotgun (WGS) entry which is preliminary data.</text>
</comment>
<dbReference type="Gene3D" id="1.10.10.10">
    <property type="entry name" value="Winged helix-like DNA-binding domain superfamily/Winged helix DNA-binding domain"/>
    <property type="match status" value="1"/>
</dbReference>
<evidence type="ECO:0000313" key="3">
    <source>
        <dbReference type="Proteomes" id="UP001201812"/>
    </source>
</evidence>
<gene>
    <name evidence="2" type="ORF">DdX_13341</name>
</gene>
<dbReference type="PANTHER" id="PTHR46068:SF1">
    <property type="entry name" value="TRANSPOSASE IS30-LIKE HTH DOMAIN-CONTAINING PROTEIN"/>
    <property type="match status" value="1"/>
</dbReference>
<comment type="subcellular location">
    <subcellularLocation>
        <location evidence="1">Nucleus</location>
    </subcellularLocation>
</comment>